<dbReference type="GO" id="GO:0006355">
    <property type="term" value="P:regulation of DNA-templated transcription"/>
    <property type="evidence" value="ECO:0007669"/>
    <property type="project" value="InterPro"/>
</dbReference>
<dbReference type="RefSeq" id="WP_012952851.1">
    <property type="nucleotide sequence ID" value="NC_013769.1"/>
</dbReference>
<feature type="domain" description="Ribbon-helix-helix protein CopG" evidence="1">
    <location>
        <begin position="3"/>
        <end position="40"/>
    </location>
</feature>
<dbReference type="InterPro" id="IPR013321">
    <property type="entry name" value="Arc_rbn_hlx_hlx"/>
</dbReference>
<dbReference type="HOGENOM" id="CLU_2893429_0_0_2"/>
<dbReference type="InterPro" id="IPR010985">
    <property type="entry name" value="Ribbon_hlx_hlx"/>
</dbReference>
<dbReference type="Gene3D" id="1.10.1220.10">
    <property type="entry name" value="Met repressor-like"/>
    <property type="match status" value="1"/>
</dbReference>
<dbReference type="SUPFAM" id="SSF47598">
    <property type="entry name" value="Ribbon-helix-helix"/>
    <property type="match status" value="1"/>
</dbReference>
<name>D2PK72_SACI9</name>
<dbReference type="GO" id="GO:0003677">
    <property type="term" value="F:DNA binding"/>
    <property type="evidence" value="ECO:0007669"/>
    <property type="project" value="UniProtKB-KW"/>
</dbReference>
<dbReference type="Pfam" id="PF01402">
    <property type="entry name" value="RHH_1"/>
    <property type="match status" value="1"/>
</dbReference>
<organism evidence="2 3">
    <name type="scientific">Saccharolobus islandicus (strain L.D.8.5 / Lassen #2)</name>
    <name type="common">Sulfolobus islandicus</name>
    <dbReference type="NCBI Taxonomy" id="425944"/>
    <lineage>
        <taxon>Archaea</taxon>
        <taxon>Thermoproteota</taxon>
        <taxon>Thermoprotei</taxon>
        <taxon>Sulfolobales</taxon>
        <taxon>Sulfolobaceae</taxon>
        <taxon>Saccharolobus</taxon>
    </lineage>
</organism>
<dbReference type="AlphaFoldDB" id="D2PK72"/>
<dbReference type="EMBL" id="CP001731">
    <property type="protein sequence ID" value="ADB87175.1"/>
    <property type="molecule type" value="Genomic_DNA"/>
</dbReference>
<sequence>MRIVTFKIDEQLLQQLDLYCINNAKERSEVIREAIKLYLLIKKKSTLIEENKNNEVRVREI</sequence>
<protein>
    <submittedName>
        <fullName evidence="2">CopG domain protein DNA-binding domain protein</fullName>
    </submittedName>
</protein>
<evidence type="ECO:0000313" key="3">
    <source>
        <dbReference type="Proteomes" id="UP000001404"/>
    </source>
</evidence>
<accession>D2PK72</accession>
<evidence type="ECO:0000259" key="1">
    <source>
        <dbReference type="Pfam" id="PF01402"/>
    </source>
</evidence>
<reference evidence="3" key="1">
    <citation type="journal article" date="2009" name="Proc. Natl. Acad. Sci. U.S.A.">
        <title>Biogeography of the Sulfolobus islandicus pan-genome.</title>
        <authorList>
            <person name="Reno M.L."/>
            <person name="Held N.L."/>
            <person name="Fields C.J."/>
            <person name="Burke P.V."/>
            <person name="Whitaker R.J."/>
        </authorList>
    </citation>
    <scope>NUCLEOTIDE SEQUENCE [LARGE SCALE GENOMIC DNA]</scope>
    <source>
        <strain evidence="3">L.D.8.5 / Lassen #2</strain>
    </source>
</reference>
<evidence type="ECO:0000313" key="2">
    <source>
        <dbReference type="EMBL" id="ADB87175.1"/>
    </source>
</evidence>
<dbReference type="InterPro" id="IPR002145">
    <property type="entry name" value="CopG"/>
</dbReference>
<dbReference type="Proteomes" id="UP000001404">
    <property type="component" value="Chromosome"/>
</dbReference>
<keyword evidence="2" id="KW-0238">DNA-binding</keyword>
<dbReference type="KEGG" id="sii:LD85_1508"/>
<proteinExistence type="predicted"/>
<gene>
    <name evidence="2" type="ordered locus">LD85_1508</name>
</gene>